<evidence type="ECO:0000256" key="2">
    <source>
        <dbReference type="ARBA" id="ARBA00022679"/>
    </source>
</evidence>
<keyword evidence="5" id="KW-0460">Magnesium</keyword>
<dbReference type="SUPFAM" id="SSF48264">
    <property type="entry name" value="Cytochrome P450"/>
    <property type="match status" value="1"/>
</dbReference>
<evidence type="ECO:0000256" key="4">
    <source>
        <dbReference type="ARBA" id="ARBA00022723"/>
    </source>
</evidence>
<dbReference type="GO" id="GO:0004497">
    <property type="term" value="F:monooxygenase activity"/>
    <property type="evidence" value="ECO:0007669"/>
    <property type="project" value="InterPro"/>
</dbReference>
<name>A0A7G2DUI7_ARATH</name>
<protein>
    <submittedName>
        <fullName evidence="6">(thale cress) hypothetical protein</fullName>
    </submittedName>
</protein>
<dbReference type="InterPro" id="IPR029063">
    <property type="entry name" value="SAM-dependent_MTases_sf"/>
</dbReference>
<dbReference type="Pfam" id="PF00067">
    <property type="entry name" value="p450"/>
    <property type="match status" value="2"/>
</dbReference>
<evidence type="ECO:0000313" key="7">
    <source>
        <dbReference type="Proteomes" id="UP000516314"/>
    </source>
</evidence>
<sequence length="774" mass="87353">MRVLHMNKGNGETSYAKNSTAQSNIISLGRRVMDEALKKLMMSNSEISSIGIADLGCSSGPNSLLSISNIVDTIHNLCPDLDRPVPELRVSLNDLPSNDFNYICASLPEFYDRVNNNKEGLGFGRGGGESCFVSAVPGSFYGRLFPRRSLHFVHSSSSLHWLSQVPCREAEKEDRTITADLENMGKIYISKTSPKSAHKAYALQFQTDFWVFLRSRSEELVPGGRMVLSFLGRRSLDPTTEESCYQWELLAQALMSMAKEGIIEEEKIDAFNAPYYAASSEELKMVIEKEGSFSIDRLEISPIDWEGGSISEESYDLVIRSKPEALASGRRVSNTIRAVVEPMLEPTFGENVMDELFERCNIKAECDVRMLKVIITLTCHLGVVPQQVENKLIMATHRKKSTAGVPPGSDGFPVIGETLQFMLSVNSGKGFYEFVRSRRIRYGSCFRTSLFGETHVFLSTTESARLVLNNDSGMFTKRYIKSIGELVGDRSLLCAPQHHHKILRSRLINLFSKRSTALMVRHFDELVVDALGGWEHRGTVVLLTDLLQITFKAMCKMLVSLEKEEELGSMQRDVGFVCEAMLAFPLNLPWTRFHKGIMARGRVMEIALTWMVKYLGENQKVLDILIEEQSQITKKASNKPFLELEDLSEMPYASKMVKESLRMASVVPWFPRLVLQDCEMEGYKIKKGWNINIDARSIHLDPTEEAKANSFLAFGMGGRTCLGLALAKAMMLVFLHRFITTYRWEVVDEDPSIEKWTLFARLKSGYPIRVSRRL</sequence>
<keyword evidence="4" id="KW-0479">Metal-binding</keyword>
<keyword evidence="2" id="KW-0808">Transferase</keyword>
<accession>A0A7G2DUI7</accession>
<dbReference type="PANTHER" id="PTHR31009">
    <property type="entry name" value="S-ADENOSYL-L-METHIONINE:CARBOXYL METHYLTRANSFERASE FAMILY PROTEIN"/>
    <property type="match status" value="1"/>
</dbReference>
<dbReference type="Pfam" id="PF03492">
    <property type="entry name" value="Methyltransf_7"/>
    <property type="match status" value="1"/>
</dbReference>
<proteinExistence type="predicted"/>
<organism evidence="6 7">
    <name type="scientific">Arabidopsis thaliana</name>
    <name type="common">Mouse-ear cress</name>
    <dbReference type="NCBI Taxonomy" id="3702"/>
    <lineage>
        <taxon>Eukaryota</taxon>
        <taxon>Viridiplantae</taxon>
        <taxon>Streptophyta</taxon>
        <taxon>Embryophyta</taxon>
        <taxon>Tracheophyta</taxon>
        <taxon>Spermatophyta</taxon>
        <taxon>Magnoliopsida</taxon>
        <taxon>eudicotyledons</taxon>
        <taxon>Gunneridae</taxon>
        <taxon>Pentapetalae</taxon>
        <taxon>rosids</taxon>
        <taxon>malvids</taxon>
        <taxon>Brassicales</taxon>
        <taxon>Brassicaceae</taxon>
        <taxon>Camelineae</taxon>
        <taxon>Arabidopsis</taxon>
    </lineage>
</organism>
<dbReference type="Gene3D" id="1.10.1200.270">
    <property type="entry name" value="Methyltransferase, alpha-helical capping domain"/>
    <property type="match status" value="1"/>
</dbReference>
<dbReference type="InterPro" id="IPR005299">
    <property type="entry name" value="MeTrfase_7"/>
</dbReference>
<dbReference type="Proteomes" id="UP000516314">
    <property type="component" value="Chromosome 1"/>
</dbReference>
<dbReference type="InterPro" id="IPR042086">
    <property type="entry name" value="MeTrfase_capping"/>
</dbReference>
<dbReference type="EMBL" id="LR881466">
    <property type="protein sequence ID" value="CAD5313195.1"/>
    <property type="molecule type" value="Genomic_DNA"/>
</dbReference>
<evidence type="ECO:0000256" key="3">
    <source>
        <dbReference type="ARBA" id="ARBA00022691"/>
    </source>
</evidence>
<reference evidence="6 7" key="1">
    <citation type="submission" date="2020-09" db="EMBL/GenBank/DDBJ databases">
        <authorList>
            <person name="Ashkenazy H."/>
        </authorList>
    </citation>
    <scope>NUCLEOTIDE SEQUENCE [LARGE SCALE GENOMIC DNA]</scope>
    <source>
        <strain evidence="7">cv. Cdm-0</strain>
    </source>
</reference>
<dbReference type="Gene3D" id="3.40.50.150">
    <property type="entry name" value="Vaccinia Virus protein VP39"/>
    <property type="match status" value="1"/>
</dbReference>
<evidence type="ECO:0000313" key="6">
    <source>
        <dbReference type="EMBL" id="CAD5313195.1"/>
    </source>
</evidence>
<dbReference type="PROSITE" id="PS00086">
    <property type="entry name" value="CYTOCHROME_P450"/>
    <property type="match status" value="1"/>
</dbReference>
<evidence type="ECO:0000256" key="5">
    <source>
        <dbReference type="ARBA" id="ARBA00022842"/>
    </source>
</evidence>
<keyword evidence="3" id="KW-0949">S-adenosyl-L-methionine</keyword>
<dbReference type="GO" id="GO:0005506">
    <property type="term" value="F:iron ion binding"/>
    <property type="evidence" value="ECO:0007669"/>
    <property type="project" value="InterPro"/>
</dbReference>
<dbReference type="GO" id="GO:0020037">
    <property type="term" value="F:heme binding"/>
    <property type="evidence" value="ECO:0007669"/>
    <property type="project" value="InterPro"/>
</dbReference>
<dbReference type="GO" id="GO:0032259">
    <property type="term" value="P:methylation"/>
    <property type="evidence" value="ECO:0007669"/>
    <property type="project" value="UniProtKB-KW"/>
</dbReference>
<dbReference type="GO" id="GO:0016705">
    <property type="term" value="F:oxidoreductase activity, acting on paired donors, with incorporation or reduction of molecular oxygen"/>
    <property type="evidence" value="ECO:0007669"/>
    <property type="project" value="InterPro"/>
</dbReference>
<dbReference type="AlphaFoldDB" id="A0A7G2DUI7"/>
<evidence type="ECO:0000256" key="1">
    <source>
        <dbReference type="ARBA" id="ARBA00022603"/>
    </source>
</evidence>
<dbReference type="InterPro" id="IPR017972">
    <property type="entry name" value="Cyt_P450_CS"/>
</dbReference>
<dbReference type="Gene3D" id="1.10.630.10">
    <property type="entry name" value="Cytochrome P450"/>
    <property type="match status" value="2"/>
</dbReference>
<dbReference type="InterPro" id="IPR036396">
    <property type="entry name" value="Cyt_P450_sf"/>
</dbReference>
<gene>
    <name evidence="6" type="ORF">AT9943_LOCUS1701</name>
</gene>
<keyword evidence="1" id="KW-0489">Methyltransferase</keyword>
<dbReference type="InterPro" id="IPR001128">
    <property type="entry name" value="Cyt_P450"/>
</dbReference>
<dbReference type="GO" id="GO:0008168">
    <property type="term" value="F:methyltransferase activity"/>
    <property type="evidence" value="ECO:0007669"/>
    <property type="project" value="UniProtKB-KW"/>
</dbReference>
<dbReference type="SUPFAM" id="SSF53335">
    <property type="entry name" value="S-adenosyl-L-methionine-dependent methyltransferases"/>
    <property type="match status" value="1"/>
</dbReference>